<keyword evidence="2" id="KW-1185">Reference proteome</keyword>
<accession>A0A0A2T8Z0</accession>
<dbReference type="AlphaFoldDB" id="A0A0A2T8Z0"/>
<dbReference type="EMBL" id="AVBF01000033">
    <property type="protein sequence ID" value="KGP72277.1"/>
    <property type="molecule type" value="Genomic_DNA"/>
</dbReference>
<proteinExistence type="predicted"/>
<evidence type="ECO:0000313" key="1">
    <source>
        <dbReference type="EMBL" id="KGP72277.1"/>
    </source>
</evidence>
<protein>
    <submittedName>
        <fullName evidence="1">Uncharacterized protein</fullName>
    </submittedName>
</protein>
<gene>
    <name evidence="1" type="ORF">N782_13090</name>
</gene>
<evidence type="ECO:0000313" key="2">
    <source>
        <dbReference type="Proteomes" id="UP000030147"/>
    </source>
</evidence>
<organism evidence="1 2">
    <name type="scientific">Pontibacillus yanchengensis Y32</name>
    <dbReference type="NCBI Taxonomy" id="1385514"/>
    <lineage>
        <taxon>Bacteria</taxon>
        <taxon>Bacillati</taxon>
        <taxon>Bacillota</taxon>
        <taxon>Bacilli</taxon>
        <taxon>Bacillales</taxon>
        <taxon>Bacillaceae</taxon>
        <taxon>Pontibacillus</taxon>
    </lineage>
</organism>
<reference evidence="1 2" key="1">
    <citation type="journal article" date="2015" name="Stand. Genomic Sci.">
        <title>High quality draft genome sequence of the moderately halophilic bacterium Pontibacillus yanchengensis Y32(T) and comparison among Pontibacillus genomes.</title>
        <authorList>
            <person name="Huang J."/>
            <person name="Qiao Z.X."/>
            <person name="Tang J.W."/>
            <person name="Wang G."/>
        </authorList>
    </citation>
    <scope>NUCLEOTIDE SEQUENCE [LARGE SCALE GENOMIC DNA]</scope>
    <source>
        <strain evidence="1 2">Y32</strain>
    </source>
</reference>
<dbReference type="OrthoDB" id="2692034at2"/>
<dbReference type="eggNOG" id="ENOG5032ARP">
    <property type="taxonomic scope" value="Bacteria"/>
</dbReference>
<sequence>MHSMQDLVYNWLTIQIVARERPGDKAAQETMQFFEEMLEKNYQVNDMHISKKEEMYLVHCQTLTEERVFRFPLELIECMNDTIQDEPHKFPNYE</sequence>
<dbReference type="STRING" id="1385514.N782_13090"/>
<name>A0A0A2T8Z0_9BACI</name>
<dbReference type="RefSeq" id="WP_036820326.1">
    <property type="nucleotide sequence ID" value="NZ_AVBF01000033.1"/>
</dbReference>
<comment type="caution">
    <text evidence="1">The sequence shown here is derived from an EMBL/GenBank/DDBJ whole genome shotgun (WGS) entry which is preliminary data.</text>
</comment>
<dbReference type="Proteomes" id="UP000030147">
    <property type="component" value="Unassembled WGS sequence"/>
</dbReference>